<dbReference type="AlphaFoldDB" id="A0A9D1SES1"/>
<reference evidence="1" key="2">
    <citation type="journal article" date="2021" name="PeerJ">
        <title>Extensive microbial diversity within the chicken gut microbiome revealed by metagenomics and culture.</title>
        <authorList>
            <person name="Gilroy R."/>
            <person name="Ravi A."/>
            <person name="Getino M."/>
            <person name="Pursley I."/>
            <person name="Horton D.L."/>
            <person name="Alikhan N.F."/>
            <person name="Baker D."/>
            <person name="Gharbi K."/>
            <person name="Hall N."/>
            <person name="Watson M."/>
            <person name="Adriaenssens E.M."/>
            <person name="Foster-Nyarko E."/>
            <person name="Jarju S."/>
            <person name="Secka A."/>
            <person name="Antonio M."/>
            <person name="Oren A."/>
            <person name="Chaudhuri R.R."/>
            <person name="La Ragione R."/>
            <person name="Hildebrand F."/>
            <person name="Pallen M.J."/>
        </authorList>
    </citation>
    <scope>NUCLEOTIDE SEQUENCE</scope>
    <source>
        <strain evidence="1">USAMLcec3-3695</strain>
    </source>
</reference>
<reference evidence="1" key="1">
    <citation type="submission" date="2020-10" db="EMBL/GenBank/DDBJ databases">
        <authorList>
            <person name="Gilroy R."/>
        </authorList>
    </citation>
    <scope>NUCLEOTIDE SEQUENCE</scope>
    <source>
        <strain evidence="1">USAMLcec3-3695</strain>
    </source>
</reference>
<dbReference type="EMBL" id="DVNB01000043">
    <property type="protein sequence ID" value="HIU56963.1"/>
    <property type="molecule type" value="Genomic_DNA"/>
</dbReference>
<organism evidence="1 2">
    <name type="scientific">Candidatus Ornithomonoglobus merdipullorum</name>
    <dbReference type="NCBI Taxonomy" id="2840895"/>
    <lineage>
        <taxon>Bacteria</taxon>
        <taxon>Bacillati</taxon>
        <taxon>Bacillota</taxon>
        <taxon>Clostridia</taxon>
        <taxon>Candidatus Ornithomonoglobus</taxon>
    </lineage>
</organism>
<protein>
    <submittedName>
        <fullName evidence="1">Uncharacterized protein</fullName>
    </submittedName>
</protein>
<evidence type="ECO:0000313" key="1">
    <source>
        <dbReference type="EMBL" id="HIU56963.1"/>
    </source>
</evidence>
<sequence length="72" mass="7795">MNNLSAELERAGVTAAEAGRLLRRGRAYTARALSGESEFTFGEVVALRNAFFPGSKLEYLLSERESGQINSG</sequence>
<proteinExistence type="predicted"/>
<dbReference type="Proteomes" id="UP000824109">
    <property type="component" value="Unassembled WGS sequence"/>
</dbReference>
<name>A0A9D1SES1_9FIRM</name>
<comment type="caution">
    <text evidence="1">The sequence shown here is derived from an EMBL/GenBank/DDBJ whole genome shotgun (WGS) entry which is preliminary data.</text>
</comment>
<accession>A0A9D1SES1</accession>
<gene>
    <name evidence="1" type="ORF">IAA61_04005</name>
</gene>
<evidence type="ECO:0000313" key="2">
    <source>
        <dbReference type="Proteomes" id="UP000824109"/>
    </source>
</evidence>